<evidence type="ECO:0000256" key="6">
    <source>
        <dbReference type="ARBA" id="ARBA00022840"/>
    </source>
</evidence>
<keyword evidence="2" id="KW-1003">Cell membrane</keyword>
<evidence type="ECO:0000256" key="2">
    <source>
        <dbReference type="ARBA" id="ARBA00022475"/>
    </source>
</evidence>
<dbReference type="CDD" id="cd18575">
    <property type="entry name" value="ABC_6TM_bac_exporter_ABCB8_10_like"/>
    <property type="match status" value="1"/>
</dbReference>
<feature type="transmembrane region" description="Helical" evidence="9">
    <location>
        <begin position="148"/>
        <end position="165"/>
    </location>
</feature>
<dbReference type="InterPro" id="IPR027417">
    <property type="entry name" value="P-loop_NTPase"/>
</dbReference>
<keyword evidence="7 9" id="KW-1133">Transmembrane helix</keyword>
<evidence type="ECO:0000256" key="5">
    <source>
        <dbReference type="ARBA" id="ARBA00022741"/>
    </source>
</evidence>
<feature type="transmembrane region" description="Helical" evidence="9">
    <location>
        <begin position="254"/>
        <end position="274"/>
    </location>
</feature>
<evidence type="ECO:0000256" key="7">
    <source>
        <dbReference type="ARBA" id="ARBA00022989"/>
    </source>
</evidence>
<sequence>MITHMKTDKPYRSLRTTLSSLLTPHKGWAFSALLALLVGSAMSLSLPLMFRRLIDSGYLSGQKMDGLNAAFGVLLLLVFTLAAASATRYYLVTTLGERVSTDLRTRVYSHLLVQRPEFFESLKVGEVLSRLTADTTLIQTLIGSSMSFALRNGLTTIGGLIMLILTSPKLSSAVLVLVVVVLVPVIILARRVRSLSRTSQDKLADSSAIAQEVLNNITIVQAFNQEHRQAEKFSMASELTYAAAKRRTVNRSGLMFVAIGLAFAGLIVVLWMGANDVAKGVMSSGELAQFVMYAAFVGGGFAALSEVLGEFQRAAGAAERLIELLNLNTTLRRTGDAPPQAVGGFEIEFKNVEFRYPSAPDRTILKNFSLKIPRGETVAIVGPSGAGKSTLFNLLLRWYDLTSGEILIENQALQSLHVDQWRARCAYVSQEAVVFSGSLGDNIRYGNPAASDSDVLKALDDAAATTFVNRLPDGIQTEVGEKGVRLSGGERQRVSIARAILRNASLLLLDEATASLDAESERLVQTAIERSRHGRTTLIIAHRLATVMAADRIVVMNEGEIVETGTHKSLVAQNGLYAKLASLQFIDEAAEKTYDSLIRPAAQLN</sequence>
<dbReference type="SUPFAM" id="SSF90123">
    <property type="entry name" value="ABC transporter transmembrane region"/>
    <property type="match status" value="1"/>
</dbReference>
<evidence type="ECO:0000313" key="12">
    <source>
        <dbReference type="EMBL" id="GLR25775.1"/>
    </source>
</evidence>
<dbReference type="Pfam" id="PF00664">
    <property type="entry name" value="ABC_membrane"/>
    <property type="match status" value="1"/>
</dbReference>
<keyword evidence="13" id="KW-1185">Reference proteome</keyword>
<dbReference type="EMBL" id="BSOJ01000009">
    <property type="protein sequence ID" value="GLR25775.1"/>
    <property type="molecule type" value="Genomic_DNA"/>
</dbReference>
<dbReference type="InterPro" id="IPR036640">
    <property type="entry name" value="ABC1_TM_sf"/>
</dbReference>
<name>A0ABQ5YME9_9BURK</name>
<feature type="transmembrane region" description="Helical" evidence="9">
    <location>
        <begin position="286"/>
        <end position="304"/>
    </location>
</feature>
<dbReference type="Pfam" id="PF00005">
    <property type="entry name" value="ABC_tran"/>
    <property type="match status" value="1"/>
</dbReference>
<feature type="domain" description="ABC transmembrane type-1" evidence="11">
    <location>
        <begin position="32"/>
        <end position="313"/>
    </location>
</feature>
<dbReference type="InterPro" id="IPR003593">
    <property type="entry name" value="AAA+_ATPase"/>
</dbReference>
<evidence type="ECO:0000256" key="9">
    <source>
        <dbReference type="SAM" id="Phobius"/>
    </source>
</evidence>
<keyword evidence="5" id="KW-0547">Nucleotide-binding</keyword>
<gene>
    <name evidence="12" type="ORF">GCM10007875_08630</name>
</gene>
<dbReference type="PROSITE" id="PS50893">
    <property type="entry name" value="ABC_TRANSPORTER_2"/>
    <property type="match status" value="1"/>
</dbReference>
<feature type="transmembrane region" description="Helical" evidence="9">
    <location>
        <begin position="67"/>
        <end position="91"/>
    </location>
</feature>
<evidence type="ECO:0000313" key="13">
    <source>
        <dbReference type="Proteomes" id="UP001156664"/>
    </source>
</evidence>
<evidence type="ECO:0000256" key="8">
    <source>
        <dbReference type="ARBA" id="ARBA00023136"/>
    </source>
</evidence>
<dbReference type="InterPro" id="IPR003439">
    <property type="entry name" value="ABC_transporter-like_ATP-bd"/>
</dbReference>
<proteinExistence type="predicted"/>
<keyword evidence="8 9" id="KW-0472">Membrane</keyword>
<dbReference type="InterPro" id="IPR039421">
    <property type="entry name" value="Type_1_exporter"/>
</dbReference>
<keyword evidence="3" id="KW-0997">Cell inner membrane</keyword>
<evidence type="ECO:0000256" key="4">
    <source>
        <dbReference type="ARBA" id="ARBA00022692"/>
    </source>
</evidence>
<dbReference type="InterPro" id="IPR011527">
    <property type="entry name" value="ABC1_TM_dom"/>
</dbReference>
<dbReference type="PROSITE" id="PS00211">
    <property type="entry name" value="ABC_TRANSPORTER_1"/>
    <property type="match status" value="1"/>
</dbReference>
<dbReference type="PANTHER" id="PTHR43394:SF1">
    <property type="entry name" value="ATP-BINDING CASSETTE SUB-FAMILY B MEMBER 10, MITOCHONDRIAL"/>
    <property type="match status" value="1"/>
</dbReference>
<dbReference type="SMART" id="SM00382">
    <property type="entry name" value="AAA"/>
    <property type="match status" value="1"/>
</dbReference>
<dbReference type="PANTHER" id="PTHR43394">
    <property type="entry name" value="ATP-DEPENDENT PERMEASE MDL1, MITOCHONDRIAL"/>
    <property type="match status" value="1"/>
</dbReference>
<feature type="domain" description="ABC transporter" evidence="10">
    <location>
        <begin position="347"/>
        <end position="583"/>
    </location>
</feature>
<evidence type="ECO:0000259" key="11">
    <source>
        <dbReference type="PROSITE" id="PS50929"/>
    </source>
</evidence>
<dbReference type="SUPFAM" id="SSF52540">
    <property type="entry name" value="P-loop containing nucleoside triphosphate hydrolases"/>
    <property type="match status" value="1"/>
</dbReference>
<dbReference type="PROSITE" id="PS50929">
    <property type="entry name" value="ABC_TM1F"/>
    <property type="match status" value="1"/>
</dbReference>
<dbReference type="Gene3D" id="1.20.1560.10">
    <property type="entry name" value="ABC transporter type 1, transmembrane domain"/>
    <property type="match status" value="1"/>
</dbReference>
<keyword evidence="4 9" id="KW-0812">Transmembrane</keyword>
<evidence type="ECO:0000256" key="1">
    <source>
        <dbReference type="ARBA" id="ARBA00004651"/>
    </source>
</evidence>
<dbReference type="InterPro" id="IPR017871">
    <property type="entry name" value="ABC_transporter-like_CS"/>
</dbReference>
<accession>A0ABQ5YME9</accession>
<comment type="subcellular location">
    <subcellularLocation>
        <location evidence="1">Cell membrane</location>
        <topology evidence="1">Multi-pass membrane protein</topology>
    </subcellularLocation>
</comment>
<protein>
    <submittedName>
        <fullName evidence="12">ABC transporter</fullName>
    </submittedName>
</protein>
<feature type="transmembrane region" description="Helical" evidence="9">
    <location>
        <begin position="171"/>
        <end position="189"/>
    </location>
</feature>
<reference evidence="13" key="1">
    <citation type="journal article" date="2019" name="Int. J. Syst. Evol. Microbiol.">
        <title>The Global Catalogue of Microorganisms (GCM) 10K type strain sequencing project: providing services to taxonomists for standard genome sequencing and annotation.</title>
        <authorList>
            <consortium name="The Broad Institute Genomics Platform"/>
            <consortium name="The Broad Institute Genome Sequencing Center for Infectious Disease"/>
            <person name="Wu L."/>
            <person name="Ma J."/>
        </authorList>
    </citation>
    <scope>NUCLEOTIDE SEQUENCE [LARGE SCALE GENOMIC DNA]</scope>
    <source>
        <strain evidence="13">NBRC 105857</strain>
    </source>
</reference>
<keyword evidence="6" id="KW-0067">ATP-binding</keyword>
<comment type="caution">
    <text evidence="12">The sequence shown here is derived from an EMBL/GenBank/DDBJ whole genome shotgun (WGS) entry which is preliminary data.</text>
</comment>
<dbReference type="Gene3D" id="3.40.50.300">
    <property type="entry name" value="P-loop containing nucleotide triphosphate hydrolases"/>
    <property type="match status" value="1"/>
</dbReference>
<evidence type="ECO:0000256" key="3">
    <source>
        <dbReference type="ARBA" id="ARBA00022519"/>
    </source>
</evidence>
<organism evidence="12 13">
    <name type="scientific">Limnobacter litoralis</name>
    <dbReference type="NCBI Taxonomy" id="481366"/>
    <lineage>
        <taxon>Bacteria</taxon>
        <taxon>Pseudomonadati</taxon>
        <taxon>Pseudomonadota</taxon>
        <taxon>Betaproteobacteria</taxon>
        <taxon>Burkholderiales</taxon>
        <taxon>Burkholderiaceae</taxon>
        <taxon>Limnobacter</taxon>
    </lineage>
</organism>
<dbReference type="Proteomes" id="UP001156664">
    <property type="component" value="Unassembled WGS sequence"/>
</dbReference>
<evidence type="ECO:0000259" key="10">
    <source>
        <dbReference type="PROSITE" id="PS50893"/>
    </source>
</evidence>